<feature type="transmembrane region" description="Helical" evidence="1">
    <location>
        <begin position="56"/>
        <end position="79"/>
    </location>
</feature>
<keyword evidence="1" id="KW-0472">Membrane</keyword>
<dbReference type="BioCyc" id="ESIR657319:G136K-1535-MONOMER"/>
<feature type="transmembrane region" description="Helical" evidence="1">
    <location>
        <begin position="20"/>
        <end position="44"/>
    </location>
</feature>
<accession>D4JUW6</accession>
<proteinExistence type="predicted"/>
<dbReference type="HOGENOM" id="CLU_1872336_0_0_9"/>
<organism evidence="2 3">
    <name type="scientific">[Eubacterium] siraeum 70/3</name>
    <dbReference type="NCBI Taxonomy" id="657319"/>
    <lineage>
        <taxon>Bacteria</taxon>
        <taxon>Bacillati</taxon>
        <taxon>Bacillota</taxon>
        <taxon>Clostridia</taxon>
        <taxon>Eubacteriales</taxon>
        <taxon>Oscillospiraceae</taxon>
        <taxon>Oscillospiraceae incertae sedis</taxon>
    </lineage>
</organism>
<name>D4JUW6_9FIRM</name>
<reference evidence="2 3" key="1">
    <citation type="submission" date="2010-03" db="EMBL/GenBank/DDBJ databases">
        <title>The genome sequence of Eubacterium siraeum 70/3.</title>
        <authorList>
            <consortium name="metaHIT consortium -- http://www.metahit.eu/"/>
            <person name="Pajon A."/>
            <person name="Turner K."/>
            <person name="Parkhill J."/>
            <person name="Duncan S."/>
            <person name="Flint H."/>
        </authorList>
    </citation>
    <scope>NUCLEOTIDE SEQUENCE [LARGE SCALE GENOMIC DNA]</scope>
    <source>
        <strain evidence="2 3">70/3</strain>
    </source>
</reference>
<keyword evidence="1" id="KW-0812">Transmembrane</keyword>
<protein>
    <submittedName>
        <fullName evidence="2">Uncharacterized protein</fullName>
    </submittedName>
</protein>
<evidence type="ECO:0000256" key="1">
    <source>
        <dbReference type="SAM" id="Phobius"/>
    </source>
</evidence>
<evidence type="ECO:0000313" key="3">
    <source>
        <dbReference type="Proteomes" id="UP000008803"/>
    </source>
</evidence>
<dbReference type="PATRIC" id="fig|657319.3.peg.2115"/>
<sequence length="136" mass="14704">MNLLIKNLVTATTIPEKPSITGIVYTGLTILIGLAIIVTLIAVLQSIPSFREQSTAFKFVIFVLVITATPIAIFVVPIAKIVSKVKARKVPKAQKNNTQSHSKLTADDIVYCKECGASYIKGNVPDECTECGNKLK</sequence>
<dbReference type="Proteomes" id="UP000008803">
    <property type="component" value="Chromosome"/>
</dbReference>
<gene>
    <name evidence="2" type="ORF">EUS_18120</name>
</gene>
<dbReference type="AlphaFoldDB" id="D4JUW6"/>
<evidence type="ECO:0000313" key="2">
    <source>
        <dbReference type="EMBL" id="CBK96885.1"/>
    </source>
</evidence>
<reference evidence="2 3" key="2">
    <citation type="submission" date="2010-03" db="EMBL/GenBank/DDBJ databases">
        <authorList>
            <person name="Pajon A."/>
        </authorList>
    </citation>
    <scope>NUCLEOTIDE SEQUENCE [LARGE SCALE GENOMIC DNA]</scope>
    <source>
        <strain evidence="2 3">70/3</strain>
    </source>
</reference>
<dbReference type="EMBL" id="FP929044">
    <property type="protein sequence ID" value="CBK96885.1"/>
    <property type="molecule type" value="Genomic_DNA"/>
</dbReference>
<dbReference type="KEGG" id="esu:EUS_18120"/>
<keyword evidence="1" id="KW-1133">Transmembrane helix</keyword>